<dbReference type="AlphaFoldDB" id="A0A3D5Q9G1"/>
<comment type="caution">
    <text evidence="2">The sequence shown here is derived from an EMBL/GenBank/DDBJ whole genome shotgun (WGS) entry which is preliminary data.</text>
</comment>
<gene>
    <name evidence="2" type="ORF">DHM44_01315</name>
</gene>
<feature type="transmembrane region" description="Helical" evidence="1">
    <location>
        <begin position="6"/>
        <end position="26"/>
    </location>
</feature>
<feature type="transmembrane region" description="Helical" evidence="1">
    <location>
        <begin position="126"/>
        <end position="146"/>
    </location>
</feature>
<feature type="transmembrane region" description="Helical" evidence="1">
    <location>
        <begin position="192"/>
        <end position="212"/>
    </location>
</feature>
<feature type="transmembrane region" description="Helical" evidence="1">
    <location>
        <begin position="158"/>
        <end position="180"/>
    </location>
</feature>
<evidence type="ECO:0000313" key="3">
    <source>
        <dbReference type="Proteomes" id="UP000262325"/>
    </source>
</evidence>
<feature type="transmembrane region" description="Helical" evidence="1">
    <location>
        <begin position="252"/>
        <end position="272"/>
    </location>
</feature>
<sequence>MPKPVKIIFLLTMTSALSFGFMHLFFPQINFERLHIFLFNLCSGGTIILYFSENFEHLSKRVWLFFILSICYALTAFFELYVFSIILALIMAFIVEKVRVYVFRFFPSDFFRMDVPTASKFHHASLLCLSIGLIFSAFAVLNHQYIHMLPFRKLTLNTFFLGFSFPVSLITLSVMFSMMHRARNLFKKRMKVLCFWTITLGVIIFFGFILFESLILELIISIILFIAVGTVLYLYVFLGIKEQRKSFLTSGIIFLLLTAVTGILYIALYFFLGSGSKEGEIVLNLHRIISLYGWNMSGLAVISRFHNFPIKLHSGYVIILHWIIVCIFIPIGYYNVSFAIISIAAFFIFLLLLFFSKGSEVMPSTRIEVVP</sequence>
<dbReference type="Proteomes" id="UP000262325">
    <property type="component" value="Unassembled WGS sequence"/>
</dbReference>
<protein>
    <submittedName>
        <fullName evidence="2">Uncharacterized protein</fullName>
    </submittedName>
</protein>
<feature type="transmembrane region" description="Helical" evidence="1">
    <location>
        <begin position="284"/>
        <end position="302"/>
    </location>
</feature>
<proteinExistence type="predicted"/>
<name>A0A3D5Q9G1_FLESI</name>
<keyword evidence="1" id="KW-0812">Transmembrane</keyword>
<feature type="transmembrane region" description="Helical" evidence="1">
    <location>
        <begin position="63"/>
        <end position="95"/>
    </location>
</feature>
<dbReference type="EMBL" id="DPPF01000027">
    <property type="protein sequence ID" value="HCW92300.1"/>
    <property type="molecule type" value="Genomic_DNA"/>
</dbReference>
<evidence type="ECO:0000256" key="1">
    <source>
        <dbReference type="SAM" id="Phobius"/>
    </source>
</evidence>
<accession>A0A3D5Q9G1</accession>
<keyword evidence="1" id="KW-1133">Transmembrane helix</keyword>
<reference evidence="2 3" key="1">
    <citation type="journal article" date="2018" name="Nat. Biotechnol.">
        <title>A standardized bacterial taxonomy based on genome phylogeny substantially revises the tree of life.</title>
        <authorList>
            <person name="Parks D.H."/>
            <person name="Chuvochina M."/>
            <person name="Waite D.W."/>
            <person name="Rinke C."/>
            <person name="Skarshewski A."/>
            <person name="Chaumeil P.A."/>
            <person name="Hugenholtz P."/>
        </authorList>
    </citation>
    <scope>NUCLEOTIDE SEQUENCE [LARGE SCALE GENOMIC DNA]</scope>
    <source>
        <strain evidence="2">UBA8672</strain>
    </source>
</reference>
<feature type="transmembrane region" description="Helical" evidence="1">
    <location>
        <begin position="218"/>
        <end position="240"/>
    </location>
</feature>
<keyword evidence="1" id="KW-0472">Membrane</keyword>
<organism evidence="2 3">
    <name type="scientific">Flexistipes sinusarabici</name>
    <dbReference type="NCBI Taxonomy" id="2352"/>
    <lineage>
        <taxon>Bacteria</taxon>
        <taxon>Pseudomonadati</taxon>
        <taxon>Deferribacterota</taxon>
        <taxon>Deferribacteres</taxon>
        <taxon>Deferribacterales</taxon>
        <taxon>Flexistipitaceae</taxon>
        <taxon>Flexistipes</taxon>
    </lineage>
</organism>
<evidence type="ECO:0000313" key="2">
    <source>
        <dbReference type="EMBL" id="HCW92300.1"/>
    </source>
</evidence>
<feature type="transmembrane region" description="Helical" evidence="1">
    <location>
        <begin position="338"/>
        <end position="356"/>
    </location>
</feature>
<feature type="transmembrane region" description="Helical" evidence="1">
    <location>
        <begin position="33"/>
        <end position="51"/>
    </location>
</feature>
<feature type="transmembrane region" description="Helical" evidence="1">
    <location>
        <begin position="314"/>
        <end position="332"/>
    </location>
</feature>